<dbReference type="VEuPathDB" id="FungiDB:ACLA_091300"/>
<evidence type="ECO:0000256" key="1">
    <source>
        <dbReference type="ARBA" id="ARBA00000548"/>
    </source>
</evidence>
<dbReference type="HOGENOM" id="CLU_006462_7_2_1"/>
<evidence type="ECO:0000256" key="4">
    <source>
        <dbReference type="ARBA" id="ARBA00012595"/>
    </source>
</evidence>
<evidence type="ECO:0000256" key="11">
    <source>
        <dbReference type="ARBA" id="ARBA00023295"/>
    </source>
</evidence>
<dbReference type="GO" id="GO:0004556">
    <property type="term" value="F:alpha-amylase activity"/>
    <property type="evidence" value="ECO:0007669"/>
    <property type="project" value="UniProtKB-EC"/>
</dbReference>
<dbReference type="PANTHER" id="PTHR10357:SF218">
    <property type="entry name" value="ALPHA-AMYLASE"/>
    <property type="match status" value="1"/>
</dbReference>
<name>A1CEY3_ASPCL</name>
<feature type="binding site" evidence="14">
    <location>
        <position position="148"/>
    </location>
    <ligand>
        <name>substrate</name>
    </ligand>
</feature>
<dbReference type="Proteomes" id="UP000006701">
    <property type="component" value="Unassembled WGS sequence"/>
</dbReference>
<dbReference type="SUPFAM" id="SSF51445">
    <property type="entry name" value="(Trans)glycosidases"/>
    <property type="match status" value="1"/>
</dbReference>
<reference evidence="17 18" key="1">
    <citation type="journal article" date="2008" name="PLoS Genet.">
        <title>Genomic islands in the pathogenic filamentous fungus Aspergillus fumigatus.</title>
        <authorList>
            <person name="Fedorova N.D."/>
            <person name="Khaldi N."/>
            <person name="Joardar V.S."/>
            <person name="Maiti R."/>
            <person name="Amedeo P."/>
            <person name="Anderson M.J."/>
            <person name="Crabtree J."/>
            <person name="Silva J.C."/>
            <person name="Badger J.H."/>
            <person name="Albarraq A."/>
            <person name="Angiuoli S."/>
            <person name="Bussey H."/>
            <person name="Bowyer P."/>
            <person name="Cotty P.J."/>
            <person name="Dyer P.S."/>
            <person name="Egan A."/>
            <person name="Galens K."/>
            <person name="Fraser-Liggett C.M."/>
            <person name="Haas B.J."/>
            <person name="Inman J.M."/>
            <person name="Kent R."/>
            <person name="Lemieux S."/>
            <person name="Malavazi I."/>
            <person name="Orvis J."/>
            <person name="Roemer T."/>
            <person name="Ronning C.M."/>
            <person name="Sundaram J.P."/>
            <person name="Sutton G."/>
            <person name="Turner G."/>
            <person name="Venter J.C."/>
            <person name="White O.R."/>
            <person name="Whitty B.R."/>
            <person name="Youngman P."/>
            <person name="Wolfe K.H."/>
            <person name="Goldman G.H."/>
            <person name="Wortman J.R."/>
            <person name="Jiang B."/>
            <person name="Denning D.W."/>
            <person name="Nierman W.C."/>
        </authorList>
    </citation>
    <scope>NUCLEOTIDE SEQUENCE [LARGE SCALE GENOMIC DNA]</scope>
    <source>
        <strain evidence="18">ATCC 1007 / CBS 513.65 / DSM 816 / NCTC 3887 / NRRL 1</strain>
    </source>
</reference>
<keyword evidence="18" id="KW-1185">Reference proteome</keyword>
<evidence type="ECO:0000256" key="10">
    <source>
        <dbReference type="ARBA" id="ARBA00023277"/>
    </source>
</evidence>
<evidence type="ECO:0000256" key="9">
    <source>
        <dbReference type="ARBA" id="ARBA00023180"/>
    </source>
</evidence>
<feature type="disulfide bond" evidence="13">
    <location>
        <begin position="184"/>
        <end position="225"/>
    </location>
</feature>
<protein>
    <recommendedName>
        <fullName evidence="4">alpha-amylase</fullName>
        <ecNumber evidence="4">3.2.1.1</ecNumber>
    </recommendedName>
</protein>
<gene>
    <name evidence="17" type="ORF">ACLA_091300</name>
</gene>
<evidence type="ECO:0000256" key="2">
    <source>
        <dbReference type="ARBA" id="ARBA00001913"/>
    </source>
</evidence>
<feature type="binding site" evidence="14">
    <location>
        <position position="23"/>
    </location>
    <ligand>
        <name>substrate</name>
    </ligand>
</feature>
<keyword evidence="10" id="KW-0119">Carbohydrate metabolism</keyword>
<evidence type="ECO:0000256" key="7">
    <source>
        <dbReference type="ARBA" id="ARBA00022837"/>
    </source>
</evidence>
<dbReference type="InterPro" id="IPR017853">
    <property type="entry name" value="GH"/>
</dbReference>
<dbReference type="InterPro" id="IPR013777">
    <property type="entry name" value="A-amylase-like"/>
</dbReference>
<keyword evidence="9" id="KW-0325">Glycoprotein</keyword>
<dbReference type="SUPFAM" id="SSF51011">
    <property type="entry name" value="Glycosyl hydrolase domain"/>
    <property type="match status" value="1"/>
</dbReference>
<dbReference type="Pfam" id="PF09260">
    <property type="entry name" value="A_amylase_dom_C"/>
    <property type="match status" value="1"/>
</dbReference>
<dbReference type="Gene3D" id="3.20.20.80">
    <property type="entry name" value="Glycosidases"/>
    <property type="match status" value="1"/>
</dbReference>
<dbReference type="OrthoDB" id="204980at2759"/>
<feature type="disulfide bond" evidence="13">
    <location>
        <begin position="94"/>
        <end position="108"/>
    </location>
</feature>
<dbReference type="GeneID" id="4705096"/>
<dbReference type="EMBL" id="DS027052">
    <property type="protein sequence ID" value="EAW11432.1"/>
    <property type="molecule type" value="Genomic_DNA"/>
</dbReference>
<feature type="domain" description="Glycosyl hydrolase family 13 catalytic" evidence="16">
    <location>
        <begin position="1"/>
        <end position="287"/>
    </location>
</feature>
<proteinExistence type="inferred from homology"/>
<comment type="cofactor">
    <cofactor evidence="2">
        <name>Ca(2+)</name>
        <dbReference type="ChEBI" id="CHEBI:29108"/>
    </cofactor>
</comment>
<keyword evidence="5" id="KW-0479">Metal-binding</keyword>
<evidence type="ECO:0000259" key="16">
    <source>
        <dbReference type="SMART" id="SM00642"/>
    </source>
</evidence>
<feature type="transmembrane region" description="Helical" evidence="15">
    <location>
        <begin position="417"/>
        <end position="435"/>
    </location>
</feature>
<comment type="catalytic activity">
    <reaction evidence="1">
        <text>Endohydrolysis of (1-&gt;4)-alpha-D-glucosidic linkages in polysaccharides containing three or more (1-&gt;4)-alpha-linked D-glucose units.</text>
        <dbReference type="EC" id="3.2.1.1"/>
    </reaction>
</comment>
<evidence type="ECO:0000256" key="8">
    <source>
        <dbReference type="ARBA" id="ARBA00023157"/>
    </source>
</evidence>
<feature type="disulfide bond" evidence="13">
    <location>
        <begin position="357"/>
        <end position="392"/>
    </location>
</feature>
<organism evidence="17 18">
    <name type="scientific">Aspergillus clavatus (strain ATCC 1007 / CBS 513.65 / DSM 816 / NCTC 3887 / NRRL 1 / QM 1276 / 107)</name>
    <dbReference type="NCBI Taxonomy" id="344612"/>
    <lineage>
        <taxon>Eukaryota</taxon>
        <taxon>Fungi</taxon>
        <taxon>Dikarya</taxon>
        <taxon>Ascomycota</taxon>
        <taxon>Pezizomycotina</taxon>
        <taxon>Eurotiomycetes</taxon>
        <taxon>Eurotiomycetidae</taxon>
        <taxon>Eurotiales</taxon>
        <taxon>Aspergillaceae</taxon>
        <taxon>Aspergillus</taxon>
        <taxon>Aspergillus subgen. Fumigati</taxon>
    </lineage>
</organism>
<comment type="similarity">
    <text evidence="3">Belongs to the glycosyl hydrolase 13 family.</text>
</comment>
<evidence type="ECO:0000256" key="5">
    <source>
        <dbReference type="ARBA" id="ARBA00022723"/>
    </source>
</evidence>
<dbReference type="AlphaFoldDB" id="A1CEY3"/>
<dbReference type="EC" id="3.2.1.1" evidence="4"/>
<dbReference type="PIRSF" id="PIRSF001024">
    <property type="entry name" value="Alph-amyl_fung"/>
    <property type="match status" value="1"/>
</dbReference>
<dbReference type="RefSeq" id="XP_001272858.1">
    <property type="nucleotide sequence ID" value="XM_001272857.1"/>
</dbReference>
<dbReference type="eggNOG" id="KOG0471">
    <property type="taxonomic scope" value="Eukaryota"/>
</dbReference>
<keyword evidence="15" id="KW-0812">Transmembrane</keyword>
<accession>A1CEY3</accession>
<keyword evidence="6" id="KW-0378">Hydrolase</keyword>
<dbReference type="GO" id="GO:0016052">
    <property type="term" value="P:carbohydrate catabolic process"/>
    <property type="evidence" value="ECO:0007669"/>
    <property type="project" value="InterPro"/>
</dbReference>
<dbReference type="InterPro" id="IPR013780">
    <property type="entry name" value="Glyco_hydro_b"/>
</dbReference>
<dbReference type="GO" id="GO:0005509">
    <property type="term" value="F:calcium ion binding"/>
    <property type="evidence" value="ECO:0007669"/>
    <property type="project" value="InterPro"/>
</dbReference>
<keyword evidence="11" id="KW-0326">Glycosidase</keyword>
<feature type="active site" description="Proton donor" evidence="12">
    <location>
        <position position="174"/>
    </location>
</feature>
<feature type="active site" description="Nucleophile" evidence="12">
    <location>
        <position position="150"/>
    </location>
</feature>
<dbReference type="STRING" id="344612.A1CEY3"/>
<dbReference type="KEGG" id="act:ACLA_091300"/>
<evidence type="ECO:0000256" key="15">
    <source>
        <dbReference type="SAM" id="Phobius"/>
    </source>
</evidence>
<evidence type="ECO:0000313" key="17">
    <source>
        <dbReference type="EMBL" id="EAW11432.1"/>
    </source>
</evidence>
<evidence type="ECO:0000256" key="3">
    <source>
        <dbReference type="ARBA" id="ARBA00008061"/>
    </source>
</evidence>
<dbReference type="InterPro" id="IPR015340">
    <property type="entry name" value="A_amylase_C_dom"/>
</dbReference>
<keyword evidence="7" id="KW-0106">Calcium</keyword>
<evidence type="ECO:0000256" key="13">
    <source>
        <dbReference type="PIRSR" id="PIRSR001024-4"/>
    </source>
</evidence>
<dbReference type="OMA" id="QRCWTGD"/>
<evidence type="ECO:0000313" key="18">
    <source>
        <dbReference type="Proteomes" id="UP000006701"/>
    </source>
</evidence>
<evidence type="ECO:0000256" key="12">
    <source>
        <dbReference type="PIRSR" id="PIRSR001024-1"/>
    </source>
</evidence>
<evidence type="ECO:0000256" key="14">
    <source>
        <dbReference type="PIRSR" id="PIRSR001024-5"/>
    </source>
</evidence>
<dbReference type="Gene3D" id="2.60.40.1180">
    <property type="entry name" value="Golgi alpha-mannosidase II"/>
    <property type="match status" value="1"/>
</dbReference>
<keyword evidence="8 13" id="KW-1015">Disulfide bond</keyword>
<keyword evidence="15" id="KW-1133">Transmembrane helix</keyword>
<dbReference type="SMART" id="SM00642">
    <property type="entry name" value="Aamy"/>
    <property type="match status" value="1"/>
</dbReference>
<dbReference type="PANTHER" id="PTHR10357">
    <property type="entry name" value="ALPHA-AMYLASE FAMILY MEMBER"/>
    <property type="match status" value="1"/>
</dbReference>
<keyword evidence="15" id="KW-0472">Membrane</keyword>
<sequence>MISPISQNVEGRVPYGEAYHGYWIQDMYALNSHFGTHQDLLDLSKALHDRGMYLMVDTVINNMAYITDGGNPATSIDYTVLSPFNDPKFFHPYCKITDYNDYPMAQRCWTGDDIIPLPDLKTEDSKVQSMLEDWIKQTMSTYSIDGLRLDAAKHITPTFLPSFQNASGAFITGEVFEPSVKTICEYQNDLPSVPNYPIYYSILEAFTKANTSSLTNQVEVMKQTCPNLAKNVLTFTILFDGIPMIYQGQEQHFSGASDPENREALWLSSYDTNAPLYQLVGKLNRIRKHAAQIDPAYLETQTYPIYTGRSEMGFRKGQEGRQLVMVLSTQGANSSKYELDMPIGYQPGFVVMDVLSCVSYLVNDMGLLKIDMDKGEPRVLFPVNMMEGSGLCGFQISNEPTYLTLKKRPMRSSGSKVVAWSILTLSSIIIGFVTTCTV</sequence>
<dbReference type="Pfam" id="PF00128">
    <property type="entry name" value="Alpha-amylase"/>
    <property type="match status" value="1"/>
</dbReference>
<evidence type="ECO:0000256" key="6">
    <source>
        <dbReference type="ARBA" id="ARBA00022801"/>
    </source>
</evidence>
<feature type="binding site" evidence="14">
    <location>
        <position position="262"/>
    </location>
    <ligand>
        <name>substrate</name>
    </ligand>
</feature>
<dbReference type="InterPro" id="IPR006047">
    <property type="entry name" value="GH13_cat_dom"/>
</dbReference>